<dbReference type="InterPro" id="IPR026043">
    <property type="entry name" value="NadR"/>
</dbReference>
<evidence type="ECO:0000259" key="3">
    <source>
        <dbReference type="Pfam" id="PF08279"/>
    </source>
</evidence>
<feature type="binding site" evidence="1">
    <location>
        <position position="140"/>
    </location>
    <ligand>
        <name>Ni(2+)</name>
        <dbReference type="ChEBI" id="CHEBI:49786"/>
    </ligand>
</feature>
<dbReference type="PANTHER" id="PTHR40068">
    <property type="entry name" value="TRANSCRIPTION REPRESSOR NIAR-RELATED"/>
    <property type="match status" value="1"/>
</dbReference>
<feature type="binding site" evidence="1">
    <location>
        <position position="142"/>
    </location>
    <ligand>
        <name>Ni(2+)</name>
        <dbReference type="ChEBI" id="CHEBI:49786"/>
    </ligand>
</feature>
<feature type="domain" description="3H" evidence="2">
    <location>
        <begin position="69"/>
        <end position="165"/>
    </location>
</feature>
<dbReference type="InterPro" id="IPR036388">
    <property type="entry name" value="WH-like_DNA-bd_sf"/>
</dbReference>
<comment type="caution">
    <text evidence="4">The sequence shown here is derived from an EMBL/GenBank/DDBJ whole genome shotgun (WGS) entry which is preliminary data.</text>
</comment>
<keyword evidence="1" id="KW-0479">Metal-binding</keyword>
<dbReference type="Proteomes" id="UP000521313">
    <property type="component" value="Unassembled WGS sequence"/>
</dbReference>
<dbReference type="Pfam" id="PF02829">
    <property type="entry name" value="3H"/>
    <property type="match status" value="1"/>
</dbReference>
<reference evidence="4 5" key="1">
    <citation type="submission" date="2020-08" db="EMBL/GenBank/DDBJ databases">
        <title>Genomic Encyclopedia of Type Strains, Phase IV (KMG-IV): sequencing the most valuable type-strain genomes for metagenomic binning, comparative biology and taxonomic classification.</title>
        <authorList>
            <person name="Goeker M."/>
        </authorList>
    </citation>
    <scope>NUCLEOTIDE SEQUENCE [LARGE SCALE GENOMIC DNA]</scope>
    <source>
        <strain evidence="4 5">DSM 26963</strain>
    </source>
</reference>
<evidence type="ECO:0000259" key="2">
    <source>
        <dbReference type="Pfam" id="PF02829"/>
    </source>
</evidence>
<name>A0A7W8D1K6_9FIRM</name>
<dbReference type="EMBL" id="JACHHD010000018">
    <property type="protein sequence ID" value="MBB5185565.1"/>
    <property type="molecule type" value="Genomic_DNA"/>
</dbReference>
<evidence type="ECO:0008006" key="6">
    <source>
        <dbReference type="Google" id="ProtNLM"/>
    </source>
</evidence>
<sequence length="166" mass="19104">MSREYRLQKLLERLQQTSNPLSGSALAKELHVSRQVIVQDITLLRERGNSILATRLGYVLEKKPCQEIIKVHHFDDRIEEELNTIVDAGAWVKDVFVQHETYGRLQAELSIHSRRDVQNFLEDIRKNNSAPLTYLTNGIHYHTIEASDPEAIQEALKNLDNLGFLC</sequence>
<evidence type="ECO:0000256" key="1">
    <source>
        <dbReference type="PIRSR" id="PIRSR037847-1"/>
    </source>
</evidence>
<dbReference type="InterPro" id="IPR013196">
    <property type="entry name" value="HTH_11"/>
</dbReference>
<dbReference type="InterPro" id="IPR036390">
    <property type="entry name" value="WH_DNA-bd_sf"/>
</dbReference>
<dbReference type="Gene3D" id="3.30.1340.20">
    <property type="entry name" value="3H domain"/>
    <property type="match status" value="1"/>
</dbReference>
<dbReference type="Pfam" id="PF08279">
    <property type="entry name" value="HTH_11"/>
    <property type="match status" value="1"/>
</dbReference>
<keyword evidence="1" id="KW-0533">Nickel</keyword>
<dbReference type="InterPro" id="IPR035922">
    <property type="entry name" value="3H_dom_sf"/>
</dbReference>
<evidence type="ECO:0000313" key="4">
    <source>
        <dbReference type="EMBL" id="MBB5185565.1"/>
    </source>
</evidence>
<evidence type="ECO:0000313" key="5">
    <source>
        <dbReference type="Proteomes" id="UP000521313"/>
    </source>
</evidence>
<dbReference type="SUPFAM" id="SSF46785">
    <property type="entry name" value="Winged helix' DNA-binding domain"/>
    <property type="match status" value="1"/>
</dbReference>
<dbReference type="InterPro" id="IPR004173">
    <property type="entry name" value="3H_domain"/>
</dbReference>
<organism evidence="4 5">
    <name type="scientific">Faecalicoccus acidiformans</name>
    <dbReference type="NCBI Taxonomy" id="915173"/>
    <lineage>
        <taxon>Bacteria</taxon>
        <taxon>Bacillati</taxon>
        <taxon>Bacillota</taxon>
        <taxon>Erysipelotrichia</taxon>
        <taxon>Erysipelotrichales</taxon>
        <taxon>Erysipelotrichaceae</taxon>
        <taxon>Faecalicoccus</taxon>
    </lineage>
</organism>
<gene>
    <name evidence="4" type="ORF">HNQ43_001637</name>
</gene>
<dbReference type="GO" id="GO:0046872">
    <property type="term" value="F:metal ion binding"/>
    <property type="evidence" value="ECO:0007669"/>
    <property type="project" value="UniProtKB-KW"/>
</dbReference>
<accession>A0A7W8D1K6</accession>
<feature type="binding site" evidence="1">
    <location>
        <position position="81"/>
    </location>
    <ligand>
        <name>Ni(2+)</name>
        <dbReference type="ChEBI" id="CHEBI:49786"/>
    </ligand>
</feature>
<dbReference type="PIRSF" id="PIRSF037847">
    <property type="entry name" value="NiaR"/>
    <property type="match status" value="1"/>
</dbReference>
<dbReference type="RefSeq" id="WP_183376639.1">
    <property type="nucleotide sequence ID" value="NZ_CAWVLV010000015.1"/>
</dbReference>
<proteinExistence type="predicted"/>
<dbReference type="Gene3D" id="1.10.10.10">
    <property type="entry name" value="Winged helix-like DNA-binding domain superfamily/Winged helix DNA-binding domain"/>
    <property type="match status" value="1"/>
</dbReference>
<feature type="domain" description="Helix-turn-helix type 11" evidence="3">
    <location>
        <begin position="6"/>
        <end position="58"/>
    </location>
</feature>
<protein>
    <recommendedName>
        <fullName evidence="6">Transcription repressor NadR</fullName>
    </recommendedName>
</protein>
<dbReference type="AlphaFoldDB" id="A0A7W8D1K6"/>
<dbReference type="PANTHER" id="PTHR40068:SF1">
    <property type="entry name" value="TRANSCRIPTION REPRESSOR NIAR-RELATED"/>
    <property type="match status" value="1"/>
</dbReference>
<feature type="binding site" evidence="1">
    <location>
        <position position="73"/>
    </location>
    <ligand>
        <name>Ni(2+)</name>
        <dbReference type="ChEBI" id="CHEBI:49786"/>
    </ligand>
</feature>
<dbReference type="SUPFAM" id="SSF75500">
    <property type="entry name" value="Putative transcriptional regulator TM1602, C-terminal domain"/>
    <property type="match status" value="1"/>
</dbReference>